<sequence length="207" mass="23189">MAVEETRSTWVDLIRHGQPEGGQRYRGHRDDPLSHVGWEQMRAAVEPRDHWDVVITSPLLRCRAFAQAIADERGIPLHVEPDFKEISFGRWEGMKAEEILARDGDRLAAFWSDGEANPPPGGEALSAFHGRVARGWHHWVHALWGQRILVVAHGGVIRMMLACVLDVPPGRLMAGLHVPYACRSRVRMDRTDHGLLSCLMAHGEGPP</sequence>
<dbReference type="STRING" id="406100.SAMN04488052_106155"/>
<dbReference type="EMBL" id="FOEG01000006">
    <property type="protein sequence ID" value="SEP01725.1"/>
    <property type="molecule type" value="Genomic_DNA"/>
</dbReference>
<dbReference type="GO" id="GO:0005737">
    <property type="term" value="C:cytoplasm"/>
    <property type="evidence" value="ECO:0007669"/>
    <property type="project" value="TreeGrafter"/>
</dbReference>
<reference evidence="1 2" key="1">
    <citation type="submission" date="2016-10" db="EMBL/GenBank/DDBJ databases">
        <authorList>
            <person name="de Groot N.N."/>
        </authorList>
    </citation>
    <scope>NUCLEOTIDE SEQUENCE [LARGE SCALE GENOMIC DNA]</scope>
    <source>
        <strain evidence="1 2">CGMCC 1.6291</strain>
    </source>
</reference>
<accession>A0A1H8UEU6</accession>
<dbReference type="Pfam" id="PF00300">
    <property type="entry name" value="His_Phos_1"/>
    <property type="match status" value="1"/>
</dbReference>
<dbReference type="InterPro" id="IPR013078">
    <property type="entry name" value="His_Pase_superF_clade-1"/>
</dbReference>
<organism evidence="1 2">
    <name type="scientific">Aquisalimonas asiatica</name>
    <dbReference type="NCBI Taxonomy" id="406100"/>
    <lineage>
        <taxon>Bacteria</taxon>
        <taxon>Pseudomonadati</taxon>
        <taxon>Pseudomonadota</taxon>
        <taxon>Gammaproteobacteria</taxon>
        <taxon>Chromatiales</taxon>
        <taxon>Ectothiorhodospiraceae</taxon>
        <taxon>Aquisalimonas</taxon>
    </lineage>
</organism>
<dbReference type="InterPro" id="IPR029033">
    <property type="entry name" value="His_PPase_superfam"/>
</dbReference>
<gene>
    <name evidence="1" type="ORF">SAMN04488052_106155</name>
</gene>
<dbReference type="SMART" id="SM00855">
    <property type="entry name" value="PGAM"/>
    <property type="match status" value="1"/>
</dbReference>
<dbReference type="Gene3D" id="3.40.50.1240">
    <property type="entry name" value="Phosphoglycerate mutase-like"/>
    <property type="match status" value="1"/>
</dbReference>
<evidence type="ECO:0000313" key="1">
    <source>
        <dbReference type="EMBL" id="SEP01725.1"/>
    </source>
</evidence>
<dbReference type="PANTHER" id="PTHR48100:SF1">
    <property type="entry name" value="HISTIDINE PHOSPHATASE FAMILY PROTEIN-RELATED"/>
    <property type="match status" value="1"/>
</dbReference>
<protein>
    <submittedName>
        <fullName evidence="1">Alpha-ribazole phosphatase</fullName>
    </submittedName>
</protein>
<dbReference type="PANTHER" id="PTHR48100">
    <property type="entry name" value="BROAD-SPECIFICITY PHOSPHATASE YOR283W-RELATED"/>
    <property type="match status" value="1"/>
</dbReference>
<dbReference type="PIRSF" id="PIRSF000709">
    <property type="entry name" value="6PFK_2-Ptase"/>
    <property type="match status" value="1"/>
</dbReference>
<proteinExistence type="predicted"/>
<keyword evidence="2" id="KW-1185">Reference proteome</keyword>
<dbReference type="AlphaFoldDB" id="A0A1H8UEU6"/>
<dbReference type="Proteomes" id="UP000199657">
    <property type="component" value="Unassembled WGS sequence"/>
</dbReference>
<evidence type="ECO:0000313" key="2">
    <source>
        <dbReference type="Proteomes" id="UP000199657"/>
    </source>
</evidence>
<dbReference type="RefSeq" id="WP_091644906.1">
    <property type="nucleotide sequence ID" value="NZ_FOEG01000006.1"/>
</dbReference>
<dbReference type="CDD" id="cd07067">
    <property type="entry name" value="HP_PGM_like"/>
    <property type="match status" value="1"/>
</dbReference>
<name>A0A1H8UEU6_9GAMM</name>
<dbReference type="SUPFAM" id="SSF53254">
    <property type="entry name" value="Phosphoglycerate mutase-like"/>
    <property type="match status" value="1"/>
</dbReference>
<dbReference type="InterPro" id="IPR050275">
    <property type="entry name" value="PGM_Phosphatase"/>
</dbReference>
<dbReference type="GO" id="GO:0016791">
    <property type="term" value="F:phosphatase activity"/>
    <property type="evidence" value="ECO:0007669"/>
    <property type="project" value="TreeGrafter"/>
</dbReference>
<dbReference type="OrthoDB" id="9783269at2"/>